<evidence type="ECO:0000256" key="3">
    <source>
        <dbReference type="ARBA" id="ARBA00022475"/>
    </source>
</evidence>
<feature type="transmembrane region" description="Helical" evidence="9">
    <location>
        <begin position="107"/>
        <end position="129"/>
    </location>
</feature>
<dbReference type="InterPro" id="IPR005828">
    <property type="entry name" value="MFS_sugar_transport-like"/>
</dbReference>
<name>A0AAW1TNA9_9CUCU</name>
<dbReference type="GO" id="GO:0005886">
    <property type="term" value="C:plasma membrane"/>
    <property type="evidence" value="ECO:0007669"/>
    <property type="project" value="UniProtKB-SubCell"/>
</dbReference>
<dbReference type="PANTHER" id="PTHR23503">
    <property type="entry name" value="SOLUTE CARRIER FAMILY 2"/>
    <property type="match status" value="1"/>
</dbReference>
<feature type="transmembrane region" description="Helical" evidence="9">
    <location>
        <begin position="75"/>
        <end position="95"/>
    </location>
</feature>
<evidence type="ECO:0000256" key="5">
    <source>
        <dbReference type="ARBA" id="ARBA00022989"/>
    </source>
</evidence>
<feature type="transmembrane region" description="Helical" evidence="9">
    <location>
        <begin position="168"/>
        <end position="191"/>
    </location>
</feature>
<evidence type="ECO:0000313" key="11">
    <source>
        <dbReference type="EMBL" id="KAK9871810.1"/>
    </source>
</evidence>
<dbReference type="GO" id="GO:1990539">
    <property type="term" value="P:fructose import across plasma membrane"/>
    <property type="evidence" value="ECO:0007669"/>
    <property type="project" value="UniProtKB-ARBA"/>
</dbReference>
<proteinExistence type="inferred from homology"/>
<dbReference type="NCBIfam" id="TIGR00879">
    <property type="entry name" value="SP"/>
    <property type="match status" value="1"/>
</dbReference>
<protein>
    <recommendedName>
        <fullName evidence="10">Major facilitator superfamily (MFS) profile domain-containing protein</fullName>
    </recommendedName>
</protein>
<comment type="caution">
    <text evidence="11">The sequence shown here is derived from an EMBL/GenBank/DDBJ whole genome shotgun (WGS) entry which is preliminary data.</text>
</comment>
<dbReference type="InterPro" id="IPR045263">
    <property type="entry name" value="GLUT"/>
</dbReference>
<comment type="subcellular location">
    <subcellularLocation>
        <location evidence="1">Cell membrane</location>
        <topology evidence="1">Multi-pass membrane protein</topology>
    </subcellularLocation>
</comment>
<keyword evidence="7" id="KW-0325">Glycoprotein</keyword>
<evidence type="ECO:0000256" key="1">
    <source>
        <dbReference type="ARBA" id="ARBA00004651"/>
    </source>
</evidence>
<feature type="transmembrane region" description="Helical" evidence="9">
    <location>
        <begin position="446"/>
        <end position="466"/>
    </location>
</feature>
<keyword evidence="3" id="KW-1003">Cell membrane</keyword>
<dbReference type="Proteomes" id="UP001431783">
    <property type="component" value="Unassembled WGS sequence"/>
</dbReference>
<organism evidence="11 12">
    <name type="scientific">Henosepilachna vigintioctopunctata</name>
    <dbReference type="NCBI Taxonomy" id="420089"/>
    <lineage>
        <taxon>Eukaryota</taxon>
        <taxon>Metazoa</taxon>
        <taxon>Ecdysozoa</taxon>
        <taxon>Arthropoda</taxon>
        <taxon>Hexapoda</taxon>
        <taxon>Insecta</taxon>
        <taxon>Pterygota</taxon>
        <taxon>Neoptera</taxon>
        <taxon>Endopterygota</taxon>
        <taxon>Coleoptera</taxon>
        <taxon>Polyphaga</taxon>
        <taxon>Cucujiformia</taxon>
        <taxon>Coccinelloidea</taxon>
        <taxon>Coccinellidae</taxon>
        <taxon>Epilachninae</taxon>
        <taxon>Epilachnini</taxon>
        <taxon>Henosepilachna</taxon>
    </lineage>
</organism>
<feature type="transmembrane region" description="Helical" evidence="9">
    <location>
        <begin position="135"/>
        <end position="156"/>
    </location>
</feature>
<evidence type="ECO:0000256" key="4">
    <source>
        <dbReference type="ARBA" id="ARBA00022692"/>
    </source>
</evidence>
<keyword evidence="12" id="KW-1185">Reference proteome</keyword>
<keyword evidence="6 9" id="KW-0472">Membrane</keyword>
<evidence type="ECO:0000313" key="12">
    <source>
        <dbReference type="Proteomes" id="UP001431783"/>
    </source>
</evidence>
<dbReference type="Gene3D" id="1.20.1250.20">
    <property type="entry name" value="MFS general substrate transporter like domains"/>
    <property type="match status" value="1"/>
</dbReference>
<feature type="transmembrane region" description="Helical" evidence="9">
    <location>
        <begin position="329"/>
        <end position="346"/>
    </location>
</feature>
<feature type="domain" description="Major facilitator superfamily (MFS) profile" evidence="10">
    <location>
        <begin position="27"/>
        <end position="474"/>
    </location>
</feature>
<gene>
    <name evidence="11" type="ORF">WA026_014265</name>
</gene>
<dbReference type="InterPro" id="IPR005829">
    <property type="entry name" value="Sugar_transporter_CS"/>
</dbReference>
<evidence type="ECO:0000256" key="6">
    <source>
        <dbReference type="ARBA" id="ARBA00023136"/>
    </source>
</evidence>
<accession>A0AAW1TNA9</accession>
<evidence type="ECO:0000256" key="8">
    <source>
        <dbReference type="RuleBase" id="RU003346"/>
    </source>
</evidence>
<evidence type="ECO:0000256" key="2">
    <source>
        <dbReference type="ARBA" id="ARBA00022448"/>
    </source>
</evidence>
<dbReference type="FunFam" id="1.20.1250.20:FF:001511">
    <property type="entry name" value="Solute carrier family 2, facilitated glucose transporter member 5"/>
    <property type="match status" value="1"/>
</dbReference>
<keyword evidence="2 8" id="KW-0813">Transport</keyword>
<feature type="transmembrane region" description="Helical" evidence="9">
    <location>
        <begin position="197"/>
        <end position="219"/>
    </location>
</feature>
<evidence type="ECO:0000256" key="7">
    <source>
        <dbReference type="ARBA" id="ARBA00023180"/>
    </source>
</evidence>
<sequence>MVNQFSFSEERSEKPTVGWTTVLVLAGFSTTIGGSLAAGYNIGVVNTPAGVIKPFCNRSVYETYGVVLSVGQLDFLWSSIVAIFLVGAAAGSLGGSSIADKLGRKNGLIICQILGFIAGLLFIFSYAIHSVETLFLGRLLAGLSSGMITCLMPMYLMELSPTHLKGSLGALCPLGVCTGVLLGQVMSIPSLLGNESFWSYCLAFYLIPLTICSVFFPFLPESPKYLFVIKKNNQLALQNLSKIRNMPISSLDNEIQELQNELQVSESQHNDVWTMKRVLKDRKLRLPLILVCVLTSGQQFSGINAVFYYSVTIYKTAGLSEMGQQLGTIGAGICNLFMAIISVPIMQRFDRRFIMQLSLCSTAFFLLLLAVAIKFLDTASWMPYLSIVGVLGFVLSYGLGLGPIPYFIGSELFEVAPRPIAMALGSMSNWGGNFFIGLFFPLMNSYIGAASFVIFTVWVIFLFFLVRKYLPETRGKDVSEVALLCQDGLASKPLSSPISHIPKV</sequence>
<feature type="transmembrane region" description="Helical" evidence="9">
    <location>
        <begin position="353"/>
        <end position="375"/>
    </location>
</feature>
<dbReference type="InterPro" id="IPR020846">
    <property type="entry name" value="MFS_dom"/>
</dbReference>
<keyword evidence="5 9" id="KW-1133">Transmembrane helix</keyword>
<reference evidence="11 12" key="1">
    <citation type="submission" date="2023-03" db="EMBL/GenBank/DDBJ databases">
        <title>Genome insight into feeding habits of ladybird beetles.</title>
        <authorList>
            <person name="Li H.-S."/>
            <person name="Huang Y.-H."/>
            <person name="Pang H."/>
        </authorList>
    </citation>
    <scope>NUCLEOTIDE SEQUENCE [LARGE SCALE GENOMIC DNA]</scope>
    <source>
        <strain evidence="11">SYSU_2023b</strain>
        <tissue evidence="11">Whole body</tissue>
    </source>
</reference>
<feature type="transmembrane region" description="Helical" evidence="9">
    <location>
        <begin position="21"/>
        <end position="40"/>
    </location>
</feature>
<dbReference type="InterPro" id="IPR036259">
    <property type="entry name" value="MFS_trans_sf"/>
</dbReference>
<keyword evidence="4 9" id="KW-0812">Transmembrane</keyword>
<dbReference type="PROSITE" id="PS00217">
    <property type="entry name" value="SUGAR_TRANSPORT_2"/>
    <property type="match status" value="1"/>
</dbReference>
<evidence type="ECO:0000259" key="10">
    <source>
        <dbReference type="PROSITE" id="PS50850"/>
    </source>
</evidence>
<dbReference type="AlphaFoldDB" id="A0AAW1TNA9"/>
<dbReference type="EMBL" id="JARQZJ010000007">
    <property type="protein sequence ID" value="KAK9871810.1"/>
    <property type="molecule type" value="Genomic_DNA"/>
</dbReference>
<dbReference type="PRINTS" id="PR00171">
    <property type="entry name" value="SUGRTRNSPORT"/>
</dbReference>
<dbReference type="InterPro" id="IPR003663">
    <property type="entry name" value="Sugar/inositol_transpt"/>
</dbReference>
<feature type="transmembrane region" description="Helical" evidence="9">
    <location>
        <begin position="381"/>
        <end position="408"/>
    </location>
</feature>
<dbReference type="GO" id="GO:0005353">
    <property type="term" value="F:fructose transmembrane transporter activity"/>
    <property type="evidence" value="ECO:0007669"/>
    <property type="project" value="UniProtKB-ARBA"/>
</dbReference>
<evidence type="ECO:0000256" key="9">
    <source>
        <dbReference type="SAM" id="Phobius"/>
    </source>
</evidence>
<feature type="transmembrane region" description="Helical" evidence="9">
    <location>
        <begin position="420"/>
        <end position="440"/>
    </location>
</feature>
<dbReference type="Pfam" id="PF00083">
    <property type="entry name" value="Sugar_tr"/>
    <property type="match status" value="1"/>
</dbReference>
<dbReference type="PROSITE" id="PS50850">
    <property type="entry name" value="MFS"/>
    <property type="match status" value="1"/>
</dbReference>
<dbReference type="PANTHER" id="PTHR23503:SF127">
    <property type="entry name" value="FI08437P-RELATED"/>
    <property type="match status" value="1"/>
</dbReference>
<feature type="transmembrane region" description="Helical" evidence="9">
    <location>
        <begin position="286"/>
        <end position="309"/>
    </location>
</feature>
<comment type="similarity">
    <text evidence="8">Belongs to the major facilitator superfamily. Sugar transporter (TC 2.A.1.1) family.</text>
</comment>
<dbReference type="SUPFAM" id="SSF103473">
    <property type="entry name" value="MFS general substrate transporter"/>
    <property type="match status" value="1"/>
</dbReference>